<evidence type="ECO:0000256" key="2">
    <source>
        <dbReference type="ARBA" id="ARBA00022801"/>
    </source>
</evidence>
<proteinExistence type="predicted"/>
<dbReference type="Proteomes" id="UP000593802">
    <property type="component" value="Chromosome"/>
</dbReference>
<evidence type="ECO:0000256" key="3">
    <source>
        <dbReference type="ARBA" id="ARBA00023204"/>
    </source>
</evidence>
<dbReference type="Pfam" id="PF03167">
    <property type="entry name" value="UDG"/>
    <property type="match status" value="1"/>
</dbReference>
<dbReference type="GO" id="GO:0004844">
    <property type="term" value="F:uracil DNA N-glycosylase activity"/>
    <property type="evidence" value="ECO:0007669"/>
    <property type="project" value="TreeGrafter"/>
</dbReference>
<dbReference type="PANTHER" id="PTHR12159:SF9">
    <property type="entry name" value="G_T MISMATCH-SPECIFIC THYMINE DNA GLYCOSYLASE"/>
    <property type="match status" value="1"/>
</dbReference>
<keyword evidence="6" id="KW-1185">Reference proteome</keyword>
<evidence type="ECO:0000313" key="6">
    <source>
        <dbReference type="Proteomes" id="UP000593802"/>
    </source>
</evidence>
<dbReference type="KEGG" id="eff:skT53_19740"/>
<feature type="domain" description="Uracil-DNA glycosylase-like" evidence="4">
    <location>
        <begin position="1"/>
        <end position="147"/>
    </location>
</feature>
<accession>A0A7I8DDF7</accession>
<dbReference type="GO" id="GO:0006285">
    <property type="term" value="P:base-excision repair, AP site formation"/>
    <property type="evidence" value="ECO:0007669"/>
    <property type="project" value="InterPro"/>
</dbReference>
<dbReference type="InterPro" id="IPR015637">
    <property type="entry name" value="MUG/TDG"/>
</dbReference>
<dbReference type="EMBL" id="AP023366">
    <property type="protein sequence ID" value="BCJ86989.1"/>
    <property type="molecule type" value="Genomic_DNA"/>
</dbReference>
<protein>
    <recommendedName>
        <fullName evidence="4">Uracil-DNA glycosylase-like domain-containing protein</fullName>
    </recommendedName>
</protein>
<evidence type="ECO:0000313" key="5">
    <source>
        <dbReference type="EMBL" id="BCJ86989.1"/>
    </source>
</evidence>
<dbReference type="InterPro" id="IPR036895">
    <property type="entry name" value="Uracil-DNA_glycosylase-like_sf"/>
</dbReference>
<keyword evidence="1" id="KW-0227">DNA damage</keyword>
<dbReference type="Gene3D" id="3.40.470.10">
    <property type="entry name" value="Uracil-DNA glycosylase-like domain"/>
    <property type="match status" value="1"/>
</dbReference>
<dbReference type="InterPro" id="IPR005122">
    <property type="entry name" value="Uracil-DNA_glycosylase-like"/>
</dbReference>
<evidence type="ECO:0000259" key="4">
    <source>
        <dbReference type="Pfam" id="PF03167"/>
    </source>
</evidence>
<organism evidence="5 6">
    <name type="scientific">Effusibacillus dendaii</name>
    <dbReference type="NCBI Taxonomy" id="2743772"/>
    <lineage>
        <taxon>Bacteria</taxon>
        <taxon>Bacillati</taxon>
        <taxon>Bacillota</taxon>
        <taxon>Bacilli</taxon>
        <taxon>Bacillales</taxon>
        <taxon>Alicyclobacillaceae</taxon>
        <taxon>Effusibacillus</taxon>
    </lineage>
</organism>
<dbReference type="SUPFAM" id="SSF52141">
    <property type="entry name" value="Uracil-DNA glycosylase-like"/>
    <property type="match status" value="1"/>
</dbReference>
<dbReference type="GO" id="GO:0008263">
    <property type="term" value="F:pyrimidine-specific mismatch base pair DNA N-glycosylase activity"/>
    <property type="evidence" value="ECO:0007669"/>
    <property type="project" value="TreeGrafter"/>
</dbReference>
<gene>
    <name evidence="5" type="ORF">skT53_19740</name>
</gene>
<dbReference type="AlphaFoldDB" id="A0A7I8DDF7"/>
<dbReference type="CDD" id="cd10028">
    <property type="entry name" value="UDG-F2_TDG_MUG"/>
    <property type="match status" value="1"/>
</dbReference>
<keyword evidence="2" id="KW-0378">Hydrolase</keyword>
<sequence>MFVGYNPSLRSSETGHHYANPRNRFYTVLYQAGLTPRKYRAEEDACLYELGYGFTNIVARPTRAAEEITKREYEEGRQTLREKITRYKPKVVCFVGKGVYLQYTGLKKAAWGVQSPSQVEGVIDFVAPSTSGLVRMKLADVVAIFTDLKELAYSIPK</sequence>
<dbReference type="PANTHER" id="PTHR12159">
    <property type="entry name" value="G/T AND G/U MISMATCH-SPECIFIC DNA GLYCOSYLASE"/>
    <property type="match status" value="1"/>
</dbReference>
<keyword evidence="3" id="KW-0234">DNA repair</keyword>
<evidence type="ECO:0000256" key="1">
    <source>
        <dbReference type="ARBA" id="ARBA00022763"/>
    </source>
</evidence>
<reference evidence="5 6" key="1">
    <citation type="submission" date="2020-08" db="EMBL/GenBank/DDBJ databases">
        <title>Complete Genome Sequence of Effusibacillus dendaii Strain skT53, Isolated from Farmland soil.</title>
        <authorList>
            <person name="Konishi T."/>
            <person name="Kawasaki H."/>
        </authorList>
    </citation>
    <scope>NUCLEOTIDE SEQUENCE [LARGE SCALE GENOMIC DNA]</scope>
    <source>
        <strain evidence="6">skT53</strain>
    </source>
</reference>
<name>A0A7I8DDF7_9BACL</name>